<feature type="transmembrane region" description="Helical" evidence="4">
    <location>
        <begin position="15"/>
        <end position="39"/>
    </location>
</feature>
<reference evidence="6 7" key="1">
    <citation type="submission" date="2019-11" db="EMBL/GenBank/DDBJ databases">
        <title>Draft Genome Sequences of Six Type Strains of the Genus Massilia.</title>
        <authorList>
            <person name="Miess H."/>
            <person name="Frediansyah A."/>
            <person name="Goeker M."/>
            <person name="Gross H."/>
        </authorList>
    </citation>
    <scope>NUCLEOTIDE SEQUENCE [LARGE SCALE GENOMIC DNA]</scope>
    <source>
        <strain evidence="6 7">DSM 17513</strain>
    </source>
</reference>
<dbReference type="InterPro" id="IPR008816">
    <property type="entry name" value="Gly_zipper_2TM_dom"/>
</dbReference>
<evidence type="ECO:0000256" key="4">
    <source>
        <dbReference type="SAM" id="Phobius"/>
    </source>
</evidence>
<feature type="region of interest" description="Disordered" evidence="3">
    <location>
        <begin position="45"/>
        <end position="146"/>
    </location>
</feature>
<dbReference type="RefSeq" id="WP_155707880.1">
    <property type="nucleotide sequence ID" value="NZ_BMWU01000038.1"/>
</dbReference>
<gene>
    <name evidence="6" type="ORF">GJV26_05105</name>
</gene>
<proteinExistence type="predicted"/>
<evidence type="ECO:0000259" key="5">
    <source>
        <dbReference type="Pfam" id="PF05433"/>
    </source>
</evidence>
<comment type="caution">
    <text evidence="6">The sequence shown here is derived from an EMBL/GenBank/DDBJ whole genome shotgun (WGS) entry which is preliminary data.</text>
</comment>
<dbReference type="EMBL" id="WNWM01000002">
    <property type="protein sequence ID" value="MUI11865.1"/>
    <property type="molecule type" value="Genomic_DNA"/>
</dbReference>
<dbReference type="Pfam" id="PF05433">
    <property type="entry name" value="Rick_17kDa_Anti"/>
    <property type="match status" value="1"/>
</dbReference>
<evidence type="ECO:0000256" key="3">
    <source>
        <dbReference type="SAM" id="MobiDB-lite"/>
    </source>
</evidence>
<dbReference type="OrthoDB" id="5298735at2"/>
<evidence type="ECO:0000313" key="7">
    <source>
        <dbReference type="Proteomes" id="UP000431684"/>
    </source>
</evidence>
<keyword evidence="7" id="KW-1185">Reference proteome</keyword>
<sequence>MNHPSTPPSKHNVPAIFIIAAIVLILFGGVGIAALMGWLPSSSQAGRPGQLMTPPSEQLATAPVVPPTPATQSSQYAAGAGTINGERAKDVTTSGSSVGGASGGGSGTIAAPVVPAEDERIAAPARDKALQRERERERAHAKAGEAKRATAAVCNECGMVESVKEGKTRGEGSGMGAAGGAVVGGLLGRQVGDGRGRDLATIAGAVGGAVVGNQVEGNLKGKRNYEVVVRMHDGELRTFYTDSPVWRGGDQVKVVEGILQSR</sequence>
<name>A0A6I3XJI2_9BURK</name>
<organism evidence="6 7">
    <name type="scientific">Pseudoduganella dura</name>
    <dbReference type="NCBI Taxonomy" id="321982"/>
    <lineage>
        <taxon>Bacteria</taxon>
        <taxon>Pseudomonadati</taxon>
        <taxon>Pseudomonadota</taxon>
        <taxon>Betaproteobacteria</taxon>
        <taxon>Burkholderiales</taxon>
        <taxon>Oxalobacteraceae</taxon>
        <taxon>Telluria group</taxon>
        <taxon>Pseudoduganella</taxon>
    </lineage>
</organism>
<comment type="subcellular location">
    <subcellularLocation>
        <location evidence="1">Membrane</location>
    </subcellularLocation>
</comment>
<keyword evidence="4" id="KW-0812">Transmembrane</keyword>
<feature type="compositionally biased region" description="Basic and acidic residues" evidence="3">
    <location>
        <begin position="117"/>
        <end position="146"/>
    </location>
</feature>
<feature type="domain" description="Glycine zipper 2TM" evidence="5">
    <location>
        <begin position="175"/>
        <end position="216"/>
    </location>
</feature>
<evidence type="ECO:0000313" key="6">
    <source>
        <dbReference type="EMBL" id="MUI11865.1"/>
    </source>
</evidence>
<dbReference type="AlphaFoldDB" id="A0A6I3XJI2"/>
<dbReference type="Proteomes" id="UP000431684">
    <property type="component" value="Unassembled WGS sequence"/>
</dbReference>
<evidence type="ECO:0000256" key="2">
    <source>
        <dbReference type="ARBA" id="ARBA00023136"/>
    </source>
</evidence>
<dbReference type="InterPro" id="IPR051407">
    <property type="entry name" value="Bact_OM_lipoprot/Surf_antigen"/>
</dbReference>
<dbReference type="GO" id="GO:0019867">
    <property type="term" value="C:outer membrane"/>
    <property type="evidence" value="ECO:0007669"/>
    <property type="project" value="InterPro"/>
</dbReference>
<dbReference type="PANTHER" id="PTHR35603">
    <property type="match status" value="1"/>
</dbReference>
<protein>
    <submittedName>
        <fullName evidence="6">Glycine zipper 2TM domain-containing protein</fullName>
    </submittedName>
</protein>
<feature type="compositionally biased region" description="Gly residues" evidence="3">
    <location>
        <begin position="97"/>
        <end position="107"/>
    </location>
</feature>
<evidence type="ECO:0000256" key="1">
    <source>
        <dbReference type="ARBA" id="ARBA00004370"/>
    </source>
</evidence>
<dbReference type="PANTHER" id="PTHR35603:SF2">
    <property type="entry name" value="OUTER MEMBRANE LIPOPROTEIN"/>
    <property type="match status" value="1"/>
</dbReference>
<accession>A0A6I3XJI2</accession>
<keyword evidence="4" id="KW-1133">Transmembrane helix</keyword>
<keyword evidence="2 4" id="KW-0472">Membrane</keyword>